<evidence type="ECO:0000313" key="4">
    <source>
        <dbReference type="Proteomes" id="UP000422108"/>
    </source>
</evidence>
<organism evidence="3 4">
    <name type="scientific">Desulfosarcina ovata subsp. ovata</name>
    <dbReference type="NCBI Taxonomy" id="2752305"/>
    <lineage>
        <taxon>Bacteria</taxon>
        <taxon>Pseudomonadati</taxon>
        <taxon>Thermodesulfobacteriota</taxon>
        <taxon>Desulfobacteria</taxon>
        <taxon>Desulfobacterales</taxon>
        <taxon>Desulfosarcinaceae</taxon>
        <taxon>Desulfosarcina</taxon>
    </lineage>
</organism>
<dbReference type="EMBL" id="AP021879">
    <property type="protein sequence ID" value="BBO86885.1"/>
    <property type="molecule type" value="Genomic_DNA"/>
</dbReference>
<protein>
    <recommendedName>
        <fullName evidence="2">Ice-binding protein C-terminal domain-containing protein</fullName>
    </recommendedName>
</protein>
<dbReference type="InterPro" id="IPR013424">
    <property type="entry name" value="Ice-binding_C"/>
</dbReference>
<proteinExistence type="predicted"/>
<accession>A0A5K8A2U4</accession>
<evidence type="ECO:0000256" key="1">
    <source>
        <dbReference type="SAM" id="SignalP"/>
    </source>
</evidence>
<feature type="chain" id="PRO_5024339488" description="Ice-binding protein C-terminal domain-containing protein" evidence="1">
    <location>
        <begin position="20"/>
        <end position="197"/>
    </location>
</feature>
<evidence type="ECO:0000313" key="3">
    <source>
        <dbReference type="EMBL" id="BBO86885.1"/>
    </source>
</evidence>
<keyword evidence="4" id="KW-1185">Reference proteome</keyword>
<feature type="signal peptide" evidence="1">
    <location>
        <begin position="1"/>
        <end position="19"/>
    </location>
</feature>
<dbReference type="Pfam" id="PF07589">
    <property type="entry name" value="PEP-CTERM"/>
    <property type="match status" value="1"/>
</dbReference>
<dbReference type="NCBIfam" id="TIGR02595">
    <property type="entry name" value="PEP_CTERM"/>
    <property type="match status" value="1"/>
</dbReference>
<keyword evidence="1" id="KW-0732">Signal</keyword>
<reference evidence="3 4" key="1">
    <citation type="submission" date="2019-11" db="EMBL/GenBank/DDBJ databases">
        <title>Comparative genomics of hydrocarbon-degrading Desulfosarcina strains.</title>
        <authorList>
            <person name="Watanabe M."/>
            <person name="Kojima H."/>
            <person name="Fukui M."/>
        </authorList>
    </citation>
    <scope>NUCLEOTIDE SEQUENCE [LARGE SCALE GENOMIC DNA]</scope>
    <source>
        <strain evidence="4">oXyS1</strain>
    </source>
</reference>
<dbReference type="AlphaFoldDB" id="A0A5K8A2U4"/>
<gene>
    <name evidence="3" type="ORF">DSCOOX_00650</name>
</gene>
<sequence>MVKVFKPIFFLSFCMLLFAGLTPNAEALTIDAENLDALTSSDINYWTGSNPNNPDADDVEEIVGYEGDLTLLYKDDFDDGESGTYASSYDTDYEDGTNDPNDATISYESGDTISEYPLYLIVKDGNHTPTWYIFDISSWNGEDDIVLLNFWNTDDGGAISHVAIVGGVAPVPEPATMLLLGTGLVGLAGLSRKKFKK</sequence>
<name>A0A5K8A2U4_9BACT</name>
<dbReference type="RefSeq" id="WP_197743227.1">
    <property type="nucleotide sequence ID" value="NZ_AP021879.1"/>
</dbReference>
<dbReference type="Proteomes" id="UP000422108">
    <property type="component" value="Chromosome"/>
</dbReference>
<feature type="domain" description="Ice-binding protein C-terminal" evidence="2">
    <location>
        <begin position="170"/>
        <end position="193"/>
    </location>
</feature>
<evidence type="ECO:0000259" key="2">
    <source>
        <dbReference type="Pfam" id="PF07589"/>
    </source>
</evidence>